<dbReference type="Proteomes" id="UP000053660">
    <property type="component" value="Unassembled WGS sequence"/>
</dbReference>
<dbReference type="InterPro" id="IPR023299">
    <property type="entry name" value="ATPase_P-typ_cyto_dom_N"/>
</dbReference>
<dbReference type="Gene3D" id="3.40.1110.10">
    <property type="entry name" value="Calcium-transporting ATPase, cytoplasmic domain N"/>
    <property type="match status" value="1"/>
</dbReference>
<dbReference type="GO" id="GO:0045332">
    <property type="term" value="P:phospholipid translocation"/>
    <property type="evidence" value="ECO:0007669"/>
    <property type="project" value="TreeGrafter"/>
</dbReference>
<sequence>MVLNNSVVVNKTPHHDEIETRLSKRQLIEDSRRRRAKTCQSRIPYDSIRKRHETLMLEKEEFCPYEAESPDEIPVLQFLPFHSERKRMSVVIDTPAGPLLYCKGADSAILPRLRQPTEAESVHSSTLKERLDDYSCKGLRTLAFAMRLLKQEEWDEFMDSYRFVMSLSSNDRDELLSQKADEIEKDLELLGVTGIEDRLQASQTH</sequence>
<dbReference type="GO" id="GO:0000166">
    <property type="term" value="F:nucleotide binding"/>
    <property type="evidence" value="ECO:0007669"/>
    <property type="project" value="InterPro"/>
</dbReference>
<accession>A0A0B1TJJ2</accession>
<dbReference type="PANTHER" id="PTHR24092:SF215">
    <property type="entry name" value="PHOSPHOLIPID-TRANSPORTING ATPASE"/>
    <property type="match status" value="1"/>
</dbReference>
<dbReference type="AlphaFoldDB" id="A0A0B1TJJ2"/>
<gene>
    <name evidence="1" type="ORF">OESDEN_03780</name>
</gene>
<keyword evidence="2" id="KW-1185">Reference proteome</keyword>
<evidence type="ECO:0000313" key="2">
    <source>
        <dbReference type="Proteomes" id="UP000053660"/>
    </source>
</evidence>
<dbReference type="Pfam" id="PF13246">
    <property type="entry name" value="Cation_ATPase"/>
    <property type="match status" value="1"/>
</dbReference>
<dbReference type="PANTHER" id="PTHR24092">
    <property type="entry name" value="PROBABLE PHOSPHOLIPID-TRANSPORTING ATPASE"/>
    <property type="match status" value="1"/>
</dbReference>
<dbReference type="OrthoDB" id="377733at2759"/>
<evidence type="ECO:0000313" key="1">
    <source>
        <dbReference type="EMBL" id="KHJ96261.1"/>
    </source>
</evidence>
<name>A0A0B1TJJ2_OESDE</name>
<dbReference type="EMBL" id="KN549713">
    <property type="protein sequence ID" value="KHJ96261.1"/>
    <property type="molecule type" value="Genomic_DNA"/>
</dbReference>
<reference evidence="1 2" key="1">
    <citation type="submission" date="2014-03" db="EMBL/GenBank/DDBJ databases">
        <title>Draft genome of the hookworm Oesophagostomum dentatum.</title>
        <authorList>
            <person name="Mitreva M."/>
        </authorList>
    </citation>
    <scope>NUCLEOTIDE SEQUENCE [LARGE SCALE GENOMIC DNA]</scope>
    <source>
        <strain evidence="1 2">OD-Hann</strain>
    </source>
</reference>
<protein>
    <submittedName>
        <fullName evidence="1">Uncharacterized protein</fullName>
    </submittedName>
</protein>
<dbReference type="GO" id="GO:0005886">
    <property type="term" value="C:plasma membrane"/>
    <property type="evidence" value="ECO:0007669"/>
    <property type="project" value="TreeGrafter"/>
</dbReference>
<dbReference type="GO" id="GO:0140326">
    <property type="term" value="F:ATPase-coupled intramembrane lipid transporter activity"/>
    <property type="evidence" value="ECO:0007669"/>
    <property type="project" value="TreeGrafter"/>
</dbReference>
<organism evidence="1 2">
    <name type="scientific">Oesophagostomum dentatum</name>
    <name type="common">Nodular worm</name>
    <dbReference type="NCBI Taxonomy" id="61180"/>
    <lineage>
        <taxon>Eukaryota</taxon>
        <taxon>Metazoa</taxon>
        <taxon>Ecdysozoa</taxon>
        <taxon>Nematoda</taxon>
        <taxon>Chromadorea</taxon>
        <taxon>Rhabditida</taxon>
        <taxon>Rhabditina</taxon>
        <taxon>Rhabditomorpha</taxon>
        <taxon>Strongyloidea</taxon>
        <taxon>Strongylidae</taxon>
        <taxon>Oesophagostomum</taxon>
    </lineage>
</organism>
<proteinExistence type="predicted"/>
<dbReference type="SUPFAM" id="SSF81660">
    <property type="entry name" value="Metal cation-transporting ATPase, ATP-binding domain N"/>
    <property type="match status" value="1"/>
</dbReference>